<feature type="domain" description="HpaB/PvcC/4-BUDH C-terminal" evidence="4">
    <location>
        <begin position="280"/>
        <end position="471"/>
    </location>
</feature>
<feature type="domain" description="HpaB/PvcC/4-BUDH N-terminal" evidence="5">
    <location>
        <begin position="4"/>
        <end position="271"/>
    </location>
</feature>
<dbReference type="InterPro" id="IPR024719">
    <property type="entry name" value="HpaB/PvcC/4-BUDH_C"/>
</dbReference>
<evidence type="ECO:0000256" key="2">
    <source>
        <dbReference type="ARBA" id="ARBA00022827"/>
    </source>
</evidence>
<reference evidence="6 7" key="1">
    <citation type="submission" date="2022-03" db="EMBL/GenBank/DDBJ databases">
        <authorList>
            <person name="Koch H."/>
        </authorList>
    </citation>
    <scope>NUCLEOTIDE SEQUENCE [LARGE SCALE GENOMIC DNA]</scope>
    <source>
        <strain evidence="6 7">G1</strain>
    </source>
</reference>
<evidence type="ECO:0000313" key="7">
    <source>
        <dbReference type="Proteomes" id="UP001295463"/>
    </source>
</evidence>
<evidence type="ECO:0000256" key="3">
    <source>
        <dbReference type="ARBA" id="ARBA00023002"/>
    </source>
</evidence>
<protein>
    <submittedName>
        <fullName evidence="6">4-hydroxybutyryl-CoA dehydratase/vinylacetyl-CoA-Delta-isomerase</fullName>
        <ecNumber evidence="6">4.2.1.120</ecNumber>
    </submittedName>
</protein>
<dbReference type="InterPro" id="IPR009100">
    <property type="entry name" value="AcylCoA_DH/oxidase_NM_dom_sf"/>
</dbReference>
<dbReference type="GO" id="GO:0043721">
    <property type="term" value="F:4-hydroxybutanoyl-CoA dehydratase activity"/>
    <property type="evidence" value="ECO:0007669"/>
    <property type="project" value="UniProtKB-EC"/>
</dbReference>
<evidence type="ECO:0000313" key="6">
    <source>
        <dbReference type="EMBL" id="CAH2031978.1"/>
    </source>
</evidence>
<dbReference type="EC" id="4.2.1.120" evidence="6"/>
<dbReference type="SUPFAM" id="SSF47203">
    <property type="entry name" value="Acyl-CoA dehydrogenase C-terminal domain-like"/>
    <property type="match status" value="1"/>
</dbReference>
<dbReference type="InterPro" id="IPR004925">
    <property type="entry name" value="HpaB/PvcC/4-BUDH"/>
</dbReference>
<dbReference type="PANTHER" id="PTHR36117:SF3">
    <property type="entry name" value="4-HYDROXYPHENYLACETATE 3-MONOOXYGENASE-RELATED"/>
    <property type="match status" value="1"/>
</dbReference>
<accession>A0ABM9DBD2</accession>
<dbReference type="EMBL" id="OW150024">
    <property type="protein sequence ID" value="CAH2031978.1"/>
    <property type="molecule type" value="Genomic_DNA"/>
</dbReference>
<dbReference type="Gene3D" id="1.10.3140.10">
    <property type="entry name" value="4-hydroxybutyryl-coa dehydratase, domain 1"/>
    <property type="match status" value="1"/>
</dbReference>
<keyword evidence="7" id="KW-1185">Reference proteome</keyword>
<evidence type="ECO:0000259" key="5">
    <source>
        <dbReference type="Pfam" id="PF11794"/>
    </source>
</evidence>
<keyword evidence="6" id="KW-0456">Lyase</keyword>
<proteinExistence type="predicted"/>
<dbReference type="SUPFAM" id="SSF56645">
    <property type="entry name" value="Acyl-CoA dehydrogenase NM domain-like"/>
    <property type="match status" value="1"/>
</dbReference>
<dbReference type="RefSeq" id="WP_305732761.1">
    <property type="nucleotide sequence ID" value="NZ_OW150024.1"/>
</dbReference>
<dbReference type="InterPro" id="IPR036250">
    <property type="entry name" value="AcylCo_DH-like_C"/>
</dbReference>
<dbReference type="InterPro" id="IPR024674">
    <property type="entry name" value="HpaB/PvcC/4-BUDH_N"/>
</dbReference>
<dbReference type="PANTHER" id="PTHR36117">
    <property type="entry name" value="4-HYDROXYPHENYLACETATE 3-MONOOXYGENASE-RELATED"/>
    <property type="match status" value="1"/>
</dbReference>
<name>A0ABM9DBD2_9BACT</name>
<keyword evidence="2" id="KW-0274">FAD</keyword>
<keyword evidence="1" id="KW-0285">Flavoprotein</keyword>
<dbReference type="Gene3D" id="1.20.140.10">
    <property type="entry name" value="Butyryl-CoA Dehydrogenase, subunit A, domain 3"/>
    <property type="match status" value="1"/>
</dbReference>
<dbReference type="Pfam" id="PF11794">
    <property type="entry name" value="HpaB_N"/>
    <property type="match status" value="1"/>
</dbReference>
<gene>
    <name evidence="6" type="primary">abfD</name>
    <name evidence="6" type="ORF">GEAMG1_2143</name>
</gene>
<keyword evidence="3" id="KW-0560">Oxidoreductase</keyword>
<dbReference type="Pfam" id="PF03241">
    <property type="entry name" value="HpaB"/>
    <property type="match status" value="1"/>
</dbReference>
<dbReference type="Proteomes" id="UP001295463">
    <property type="component" value="Chromosome"/>
</dbReference>
<evidence type="ECO:0000256" key="1">
    <source>
        <dbReference type="ARBA" id="ARBA00022630"/>
    </source>
</evidence>
<dbReference type="Gene3D" id="2.40.110.10">
    <property type="entry name" value="Butyryl-CoA Dehydrogenase, subunit A, domain 2"/>
    <property type="match status" value="1"/>
</dbReference>
<organism evidence="6 7">
    <name type="scientific">Trichlorobacter ammonificans</name>
    <dbReference type="NCBI Taxonomy" id="2916410"/>
    <lineage>
        <taxon>Bacteria</taxon>
        <taxon>Pseudomonadati</taxon>
        <taxon>Thermodesulfobacteriota</taxon>
        <taxon>Desulfuromonadia</taxon>
        <taxon>Geobacterales</taxon>
        <taxon>Geobacteraceae</taxon>
        <taxon>Trichlorobacter</taxon>
    </lineage>
</organism>
<sequence length="474" mass="51562">MKNGAQYRNSLKKLRPNLFKWGKLLKDVTRNPATKLHVDAIAACYDAAFDPEQRTLFTNQSHLSGKPAHRWNTLMRTPEDILANARMKRAQFHRTGACHGATCAGWTMLNALWAVTWEIDQARGTTYHSRLERYFRFLEDNSLATAGALTDAKGNRSLGPATQPLLDSHLHIKEIREDGVVVRGVKAQICGVAAAHEIVCVPGGSLKEDESSFAIAFAIPRDVAGLTIVETRRPSDTRDEEEGWDAPKVGGISQAFLLFDDVFVPNERIFLNGEHEFAALFINIFTALYRAPIGACVAGQGDVMIGAAIELAQAAGLSQKIFQDRLTRMAINNETTFGLGIGAIFNGSSHPSGLWIPDPLLSHVNKILVATLPYDTKRIAQELGGGIVETGCFPSYRDLHSPLYGKELLDSLAAASDGETRARLARLQEWLTIGGGIPGCLNGGGAPDGARIMVRALEPWKEFAALARVIAGVQ</sequence>
<dbReference type="InterPro" id="IPR046373">
    <property type="entry name" value="Acyl-CoA_Oxase/DH_mid-dom_sf"/>
</dbReference>
<evidence type="ECO:0000259" key="4">
    <source>
        <dbReference type="Pfam" id="PF03241"/>
    </source>
</evidence>